<evidence type="ECO:0000313" key="3">
    <source>
        <dbReference type="Proteomes" id="UP000002195"/>
    </source>
</evidence>
<dbReference type="GeneID" id="8623920"/>
<organism evidence="2 3">
    <name type="scientific">Dictyostelium discoideum</name>
    <name type="common">Social amoeba</name>
    <dbReference type="NCBI Taxonomy" id="44689"/>
    <lineage>
        <taxon>Eukaryota</taxon>
        <taxon>Amoebozoa</taxon>
        <taxon>Evosea</taxon>
        <taxon>Eumycetozoa</taxon>
        <taxon>Dictyostelia</taxon>
        <taxon>Dictyosteliales</taxon>
        <taxon>Dictyosteliaceae</taxon>
        <taxon>Dictyostelium</taxon>
    </lineage>
</organism>
<dbReference type="Proteomes" id="UP000002195">
    <property type="component" value="Unassembled WGS sequence"/>
</dbReference>
<protein>
    <recommendedName>
        <fullName evidence="4">Transmembrane protein</fullName>
    </recommendedName>
</protein>
<dbReference type="RefSeq" id="XP_639234.1">
    <property type="nucleotide sequence ID" value="XM_634142.1"/>
</dbReference>
<feature type="signal peptide" evidence="1">
    <location>
        <begin position="1"/>
        <end position="19"/>
    </location>
</feature>
<evidence type="ECO:0000256" key="1">
    <source>
        <dbReference type="SAM" id="SignalP"/>
    </source>
</evidence>
<dbReference type="FunCoup" id="Q54RK2">
    <property type="interactions" value="877"/>
</dbReference>
<evidence type="ECO:0008006" key="4">
    <source>
        <dbReference type="Google" id="ProtNLM"/>
    </source>
</evidence>
<feature type="chain" id="PRO_5004249867" description="Transmembrane protein" evidence="1">
    <location>
        <begin position="20"/>
        <end position="219"/>
    </location>
</feature>
<reference evidence="2 3" key="1">
    <citation type="journal article" date="2005" name="Nature">
        <title>The genome of the social amoeba Dictyostelium discoideum.</title>
        <authorList>
            <consortium name="The Dictyostelium discoideum Sequencing Consortium"/>
            <person name="Eichinger L."/>
            <person name="Pachebat J.A."/>
            <person name="Glockner G."/>
            <person name="Rajandream M.A."/>
            <person name="Sucgang R."/>
            <person name="Berriman M."/>
            <person name="Song J."/>
            <person name="Olsen R."/>
            <person name="Szafranski K."/>
            <person name="Xu Q."/>
            <person name="Tunggal B."/>
            <person name="Kummerfeld S."/>
            <person name="Madera M."/>
            <person name="Konfortov B.A."/>
            <person name="Rivero F."/>
            <person name="Bankier A.T."/>
            <person name="Lehmann R."/>
            <person name="Hamlin N."/>
            <person name="Davies R."/>
            <person name="Gaudet P."/>
            <person name="Fey P."/>
            <person name="Pilcher K."/>
            <person name="Chen G."/>
            <person name="Saunders D."/>
            <person name="Sodergren E."/>
            <person name="Davis P."/>
            <person name="Kerhornou A."/>
            <person name="Nie X."/>
            <person name="Hall N."/>
            <person name="Anjard C."/>
            <person name="Hemphill L."/>
            <person name="Bason N."/>
            <person name="Farbrother P."/>
            <person name="Desany B."/>
            <person name="Just E."/>
            <person name="Morio T."/>
            <person name="Rost R."/>
            <person name="Churcher C."/>
            <person name="Cooper J."/>
            <person name="Haydock S."/>
            <person name="van Driessche N."/>
            <person name="Cronin A."/>
            <person name="Goodhead I."/>
            <person name="Muzny D."/>
            <person name="Mourier T."/>
            <person name="Pain A."/>
            <person name="Lu M."/>
            <person name="Harper D."/>
            <person name="Lindsay R."/>
            <person name="Hauser H."/>
            <person name="James K."/>
            <person name="Quiles M."/>
            <person name="Madan Babu M."/>
            <person name="Saito T."/>
            <person name="Buchrieser C."/>
            <person name="Wardroper A."/>
            <person name="Felder M."/>
            <person name="Thangavelu M."/>
            <person name="Johnson D."/>
            <person name="Knights A."/>
            <person name="Loulseged H."/>
            <person name="Mungall K."/>
            <person name="Oliver K."/>
            <person name="Price C."/>
            <person name="Quail M.A."/>
            <person name="Urushihara H."/>
            <person name="Hernandez J."/>
            <person name="Rabbinowitsch E."/>
            <person name="Steffen D."/>
            <person name="Sanders M."/>
            <person name="Ma J."/>
            <person name="Kohara Y."/>
            <person name="Sharp S."/>
            <person name="Simmonds M."/>
            <person name="Spiegler S."/>
            <person name="Tivey A."/>
            <person name="Sugano S."/>
            <person name="White B."/>
            <person name="Walker D."/>
            <person name="Woodward J."/>
            <person name="Winckler T."/>
            <person name="Tanaka Y."/>
            <person name="Shaulsky G."/>
            <person name="Schleicher M."/>
            <person name="Weinstock G."/>
            <person name="Rosenthal A."/>
            <person name="Cox E.C."/>
            <person name="Chisholm R.L."/>
            <person name="Gibbs R."/>
            <person name="Loomis W.F."/>
            <person name="Platzer M."/>
            <person name="Kay R.R."/>
            <person name="Williams J."/>
            <person name="Dear P.H."/>
            <person name="Noegel A.A."/>
            <person name="Barrell B."/>
            <person name="Kuspa A."/>
        </authorList>
    </citation>
    <scope>NUCLEOTIDE SEQUENCE [LARGE SCALE GENOMIC DNA]</scope>
    <source>
        <strain evidence="2 3">AX4</strain>
    </source>
</reference>
<dbReference type="VEuPathDB" id="AmoebaDB:DDB_G0283101"/>
<dbReference type="AlphaFoldDB" id="Q54RK2"/>
<dbReference type="EMBL" id="AAFI02000050">
    <property type="protein sequence ID" value="EAL65880.1"/>
    <property type="molecule type" value="Genomic_DNA"/>
</dbReference>
<dbReference type="PhylomeDB" id="Q54RK2"/>
<keyword evidence="1" id="KW-0732">Signal</keyword>
<gene>
    <name evidence="2" type="ORF">DDB_G0283101</name>
</gene>
<sequence length="219" mass="24470">MKFILLFLFLFNIFLIVSSRQDVFKLKAKGCDSNTLNLNECGSFCNKYAKIQNDGNNKKITFYTDLYCRTIGNYLNTDTPFIIPFNCNNEINRLAYDGEVSCSTLNPKFNSFKFVKGSCVDDKNVTIGLCSSVCGTNIKINYDPFQNYSISTYTSKDCTGIGSTESYGSIDCKNDLLSKAKNNQYLSCSESLPDSSTSSKLISGYNIILLAFLLISILF</sequence>
<dbReference type="HOGENOM" id="CLU_112675_0_0_1"/>
<proteinExistence type="predicted"/>
<dbReference type="InParanoid" id="Q54RK2"/>
<dbReference type="dictyBase" id="DDB_G0283101"/>
<keyword evidence="3" id="KW-1185">Reference proteome</keyword>
<evidence type="ECO:0000313" key="2">
    <source>
        <dbReference type="EMBL" id="EAL65880.1"/>
    </source>
</evidence>
<dbReference type="PaxDb" id="44689-DDB0185357"/>
<name>Q54RK2_DICDI</name>
<comment type="caution">
    <text evidence="2">The sequence shown here is derived from an EMBL/GenBank/DDBJ whole genome shotgun (WGS) entry which is preliminary data.</text>
</comment>
<accession>Q54RK2</accession>
<dbReference type="KEGG" id="ddi:DDB_G0283101"/>